<dbReference type="EMBL" id="CP019082">
    <property type="protein sequence ID" value="APW63393.1"/>
    <property type="molecule type" value="Genomic_DNA"/>
</dbReference>
<dbReference type="AlphaFoldDB" id="A0A1U7CWY2"/>
<accession>A0A1U7CWY2</accession>
<evidence type="ECO:0000313" key="3">
    <source>
        <dbReference type="Proteomes" id="UP000186309"/>
    </source>
</evidence>
<dbReference type="KEGG" id="pbor:BSF38_04959"/>
<dbReference type="Proteomes" id="UP000186309">
    <property type="component" value="Chromosome"/>
</dbReference>
<protein>
    <submittedName>
        <fullName evidence="2">Uncharacterized protein</fullName>
    </submittedName>
</protein>
<keyword evidence="3" id="KW-1185">Reference proteome</keyword>
<name>A0A1U7CWY2_9BACT</name>
<feature type="region of interest" description="Disordered" evidence="1">
    <location>
        <begin position="82"/>
        <end position="103"/>
    </location>
</feature>
<sequence length="103" mass="11874">MGFIVHPSKWEAEHAGAILAGQAYQSTHDGRLPDTAMWKMLEFRHSLNPSRFDHWHPNVALILENREPVGFQSVRVLQPHRWMGHMRGPGGRTRPLRSRSSTR</sequence>
<evidence type="ECO:0000313" key="2">
    <source>
        <dbReference type="EMBL" id="APW63393.1"/>
    </source>
</evidence>
<evidence type="ECO:0000256" key="1">
    <source>
        <dbReference type="SAM" id="MobiDB-lite"/>
    </source>
</evidence>
<reference evidence="3" key="1">
    <citation type="submission" date="2016-12" db="EMBL/GenBank/DDBJ databases">
        <title>Comparative genomics of four Isosphaeraceae planctomycetes: a common pool of plasmids and glycoside hydrolase genes.</title>
        <authorList>
            <person name="Ivanova A."/>
        </authorList>
    </citation>
    <scope>NUCLEOTIDE SEQUENCE [LARGE SCALE GENOMIC DNA]</scope>
    <source>
        <strain evidence="3">PX4</strain>
    </source>
</reference>
<feature type="compositionally biased region" description="Basic residues" evidence="1">
    <location>
        <begin position="94"/>
        <end position="103"/>
    </location>
</feature>
<organism evidence="2 3">
    <name type="scientific">Paludisphaera borealis</name>
    <dbReference type="NCBI Taxonomy" id="1387353"/>
    <lineage>
        <taxon>Bacteria</taxon>
        <taxon>Pseudomonadati</taxon>
        <taxon>Planctomycetota</taxon>
        <taxon>Planctomycetia</taxon>
        <taxon>Isosphaerales</taxon>
        <taxon>Isosphaeraceae</taxon>
        <taxon>Paludisphaera</taxon>
    </lineage>
</organism>
<proteinExistence type="predicted"/>
<gene>
    <name evidence="2" type="ORF">BSF38_04959</name>
</gene>